<organism evidence="1 2">
    <name type="scientific">Steinernema carpocapsae</name>
    <name type="common">Entomopathogenic nematode</name>
    <dbReference type="NCBI Taxonomy" id="34508"/>
    <lineage>
        <taxon>Eukaryota</taxon>
        <taxon>Metazoa</taxon>
        <taxon>Ecdysozoa</taxon>
        <taxon>Nematoda</taxon>
        <taxon>Chromadorea</taxon>
        <taxon>Rhabditida</taxon>
        <taxon>Tylenchina</taxon>
        <taxon>Panagrolaimomorpha</taxon>
        <taxon>Strongyloidoidea</taxon>
        <taxon>Steinernematidae</taxon>
        <taxon>Steinernema</taxon>
    </lineage>
</organism>
<reference evidence="1 2" key="2">
    <citation type="journal article" date="2019" name="G3 (Bethesda)">
        <title>Hybrid Assembly of the Genome of the Entomopathogenic Nematode Steinernema carpocapsae Identifies the X-Chromosome.</title>
        <authorList>
            <person name="Serra L."/>
            <person name="Macchietto M."/>
            <person name="Macias-Munoz A."/>
            <person name="McGill C.J."/>
            <person name="Rodriguez I.M."/>
            <person name="Rodriguez B."/>
            <person name="Murad R."/>
            <person name="Mortazavi A."/>
        </authorList>
    </citation>
    <scope>NUCLEOTIDE SEQUENCE [LARGE SCALE GENOMIC DNA]</scope>
    <source>
        <strain evidence="1 2">ALL</strain>
    </source>
</reference>
<protein>
    <submittedName>
        <fullName evidence="1">Uncharacterized protein</fullName>
    </submittedName>
</protein>
<sequence>MLSGVLGSYGDWCQRGDWCQSRGWSHAKAINFQSHIQMLRISFKAGATLKQHNRDTETSVNSSTEDMRSCKELHVSWDFELL</sequence>
<dbReference type="AlphaFoldDB" id="A0A4U5M320"/>
<keyword evidence="2" id="KW-1185">Reference proteome</keyword>
<reference evidence="1 2" key="1">
    <citation type="journal article" date="2015" name="Genome Biol.">
        <title>Comparative genomics of Steinernema reveals deeply conserved gene regulatory networks.</title>
        <authorList>
            <person name="Dillman A.R."/>
            <person name="Macchietto M."/>
            <person name="Porter C.F."/>
            <person name="Rogers A."/>
            <person name="Williams B."/>
            <person name="Antoshechkin I."/>
            <person name="Lee M.M."/>
            <person name="Goodwin Z."/>
            <person name="Lu X."/>
            <person name="Lewis E.E."/>
            <person name="Goodrich-Blair H."/>
            <person name="Stock S.P."/>
            <person name="Adams B.J."/>
            <person name="Sternberg P.W."/>
            <person name="Mortazavi A."/>
        </authorList>
    </citation>
    <scope>NUCLEOTIDE SEQUENCE [LARGE SCALE GENOMIC DNA]</scope>
    <source>
        <strain evidence="1 2">ALL</strain>
    </source>
</reference>
<gene>
    <name evidence="1" type="ORF">L596_027010</name>
</gene>
<evidence type="ECO:0000313" key="1">
    <source>
        <dbReference type="EMBL" id="TKR63141.1"/>
    </source>
</evidence>
<proteinExistence type="predicted"/>
<dbReference type="EMBL" id="AZBU02000010">
    <property type="protein sequence ID" value="TKR63141.1"/>
    <property type="molecule type" value="Genomic_DNA"/>
</dbReference>
<evidence type="ECO:0000313" key="2">
    <source>
        <dbReference type="Proteomes" id="UP000298663"/>
    </source>
</evidence>
<comment type="caution">
    <text evidence="1">The sequence shown here is derived from an EMBL/GenBank/DDBJ whole genome shotgun (WGS) entry which is preliminary data.</text>
</comment>
<dbReference type="Proteomes" id="UP000298663">
    <property type="component" value="Unassembled WGS sequence"/>
</dbReference>
<accession>A0A4U5M320</accession>
<name>A0A4U5M320_STECR</name>